<dbReference type="PIRSF" id="PIRSF000445">
    <property type="entry name" value="4pyrrol_synth_GluRdtase"/>
    <property type="match status" value="1"/>
</dbReference>
<name>A0A317QJ04_9ACTN</name>
<feature type="active site" description="Nucleophile" evidence="8 9">
    <location>
        <position position="50"/>
    </location>
</feature>
<sequence>MSLLAVGISHRTAPVALLEQVAMSADDKVKALHELVRSDHVSEALVLATCNRVEVFAEVDRFHGGVAEVSRVLARQAGASVEELSPYVTVHYEDQAVAHLFTVAAGLDSMVVGETQVLGQLRAAYALAQEEGAVGRALHPVAQHALRVGKRVHAETGIDRAGANLVTVSLDHAEQRVGPLAGRPALVVGAGSMGALAATTLSRRGALVTVASRSPESAARLAAAVDGGTAELADLQQAVADADVVVTCTGATGLVVGTDVVAGAMAARAGRPLAVVDLALPRDVDPGVAALPGVHLVDLALLQGERSAAGGTGPVAADDVSAAHALIEAETALLRAEQQAAAVAPTVSALRSQAAEVVDAELLRLSTRLPDLDARARSEIARTVRRVVDKLLHEPTVRVKELAGTPGGVDYADALRALFGLGIDTDVPADGGRLAEAVAVDPDDLRPGGAA</sequence>
<dbReference type="InterPro" id="IPR018214">
    <property type="entry name" value="GluRdtase_CS"/>
</dbReference>
<dbReference type="InterPro" id="IPR036343">
    <property type="entry name" value="GluRdtase_N_sf"/>
</dbReference>
<dbReference type="AlphaFoldDB" id="A0A317QJ04"/>
<evidence type="ECO:0000259" key="15">
    <source>
        <dbReference type="Pfam" id="PF01488"/>
    </source>
</evidence>
<evidence type="ECO:0000256" key="2">
    <source>
        <dbReference type="ARBA" id="ARBA00005916"/>
    </source>
</evidence>
<evidence type="ECO:0000259" key="14">
    <source>
        <dbReference type="Pfam" id="PF00745"/>
    </source>
</evidence>
<feature type="binding site" evidence="8 10">
    <location>
        <begin position="49"/>
        <end position="52"/>
    </location>
    <ligand>
        <name>substrate</name>
    </ligand>
</feature>
<evidence type="ECO:0000256" key="8">
    <source>
        <dbReference type="HAMAP-Rule" id="MF_00087"/>
    </source>
</evidence>
<evidence type="ECO:0000256" key="5">
    <source>
        <dbReference type="ARBA" id="ARBA00023002"/>
    </source>
</evidence>
<reference evidence="18" key="1">
    <citation type="submission" date="2018-05" db="EMBL/GenBank/DDBJ databases">
        <authorList>
            <person name="Klenk H.-P."/>
            <person name="Huntemann M."/>
            <person name="Clum A."/>
            <person name="Pillay M."/>
            <person name="Palaniappan K."/>
            <person name="Varghese N."/>
            <person name="Mikhailova N."/>
            <person name="Stamatis D."/>
            <person name="Reddy T."/>
            <person name="Daum C."/>
            <person name="Shapiro N."/>
            <person name="Ivanova N."/>
            <person name="Kyrpides N."/>
            <person name="Woyke T."/>
        </authorList>
    </citation>
    <scope>NUCLEOTIDE SEQUENCE [LARGE SCALE GENOMIC DNA]</scope>
    <source>
        <strain evidence="18">DSM 45417</strain>
    </source>
</reference>
<dbReference type="SUPFAM" id="SSF69742">
    <property type="entry name" value="Glutamyl tRNA-reductase catalytic, N-terminal domain"/>
    <property type="match status" value="1"/>
</dbReference>
<dbReference type="FunFam" id="3.30.460.30:FF:000001">
    <property type="entry name" value="Glutamyl-tRNA reductase"/>
    <property type="match status" value="1"/>
</dbReference>
<evidence type="ECO:0000256" key="1">
    <source>
        <dbReference type="ARBA" id="ARBA00005059"/>
    </source>
</evidence>
<dbReference type="InterPro" id="IPR015895">
    <property type="entry name" value="4pyrrol_synth_GluRdtase_N"/>
</dbReference>
<dbReference type="EMBL" id="QGTX01000001">
    <property type="protein sequence ID" value="PWW22676.1"/>
    <property type="molecule type" value="Genomic_DNA"/>
</dbReference>
<organism evidence="17 18">
    <name type="scientific">Geodermatophilus normandii</name>
    <dbReference type="NCBI Taxonomy" id="1137989"/>
    <lineage>
        <taxon>Bacteria</taxon>
        <taxon>Bacillati</taxon>
        <taxon>Actinomycetota</taxon>
        <taxon>Actinomycetes</taxon>
        <taxon>Geodermatophilales</taxon>
        <taxon>Geodermatophilaceae</taxon>
        <taxon>Geodermatophilus</taxon>
    </lineage>
</organism>
<dbReference type="PROSITE" id="PS00747">
    <property type="entry name" value="GLUTR"/>
    <property type="match status" value="1"/>
</dbReference>
<dbReference type="GO" id="GO:0050661">
    <property type="term" value="F:NADP binding"/>
    <property type="evidence" value="ECO:0007669"/>
    <property type="project" value="InterPro"/>
</dbReference>
<gene>
    <name evidence="8" type="primary">hemA</name>
    <name evidence="17" type="ORF">JD79_01834</name>
</gene>
<keyword evidence="6 8" id="KW-0627">Porphyrin biosynthesis</keyword>
<feature type="binding site" evidence="8 10">
    <location>
        <position position="109"/>
    </location>
    <ligand>
        <name>substrate</name>
    </ligand>
</feature>
<dbReference type="Pfam" id="PF00745">
    <property type="entry name" value="GlutR_dimer"/>
    <property type="match status" value="1"/>
</dbReference>
<feature type="binding site" evidence="8 10">
    <location>
        <begin position="114"/>
        <end position="116"/>
    </location>
    <ligand>
        <name>substrate</name>
    </ligand>
</feature>
<comment type="similarity">
    <text evidence="2 8 13">Belongs to the glutamyl-tRNA reductase family.</text>
</comment>
<accession>A0A317QJ04</accession>
<dbReference type="InterPro" id="IPR015896">
    <property type="entry name" value="4pyrrol_synth_GluRdtase_dimer"/>
</dbReference>
<evidence type="ECO:0000259" key="16">
    <source>
        <dbReference type="Pfam" id="PF05201"/>
    </source>
</evidence>
<comment type="catalytic activity">
    <reaction evidence="7 8 13">
        <text>(S)-4-amino-5-oxopentanoate + tRNA(Glu) + NADP(+) = L-glutamyl-tRNA(Glu) + NADPH + H(+)</text>
        <dbReference type="Rhea" id="RHEA:12344"/>
        <dbReference type="Rhea" id="RHEA-COMP:9663"/>
        <dbReference type="Rhea" id="RHEA-COMP:9680"/>
        <dbReference type="ChEBI" id="CHEBI:15378"/>
        <dbReference type="ChEBI" id="CHEBI:57501"/>
        <dbReference type="ChEBI" id="CHEBI:57783"/>
        <dbReference type="ChEBI" id="CHEBI:58349"/>
        <dbReference type="ChEBI" id="CHEBI:78442"/>
        <dbReference type="ChEBI" id="CHEBI:78520"/>
        <dbReference type="EC" id="1.2.1.70"/>
    </reaction>
</comment>
<evidence type="ECO:0000256" key="3">
    <source>
        <dbReference type="ARBA" id="ARBA00012970"/>
    </source>
</evidence>
<dbReference type="InterPro" id="IPR036453">
    <property type="entry name" value="GluRdtase_dimer_dom_sf"/>
</dbReference>
<dbReference type="NCBIfam" id="TIGR01035">
    <property type="entry name" value="hemA"/>
    <property type="match status" value="1"/>
</dbReference>
<evidence type="ECO:0000256" key="4">
    <source>
        <dbReference type="ARBA" id="ARBA00022857"/>
    </source>
</evidence>
<evidence type="ECO:0000256" key="12">
    <source>
        <dbReference type="PIRSR" id="PIRSR000445-4"/>
    </source>
</evidence>
<keyword evidence="4 8" id="KW-0521">NADP</keyword>
<dbReference type="InterPro" id="IPR006151">
    <property type="entry name" value="Shikm_DH/Glu-tRNA_Rdtase"/>
</dbReference>
<feature type="binding site" evidence="8 11">
    <location>
        <begin position="189"/>
        <end position="194"/>
    </location>
    <ligand>
        <name>NADP(+)</name>
        <dbReference type="ChEBI" id="CHEBI:58349"/>
    </ligand>
</feature>
<dbReference type="SUPFAM" id="SSF69075">
    <property type="entry name" value="Glutamyl tRNA-reductase dimerization domain"/>
    <property type="match status" value="1"/>
</dbReference>
<feature type="binding site" evidence="8 10">
    <location>
        <position position="120"/>
    </location>
    <ligand>
        <name>substrate</name>
    </ligand>
</feature>
<comment type="domain">
    <text evidence="8">Possesses an unusual extended V-shaped dimeric structure with each monomer consisting of three distinct domains arranged along a curved 'spinal' alpha-helix. The N-terminal catalytic domain specifically recognizes the glutamate moiety of the substrate. The second domain is the NADPH-binding domain, and the third C-terminal domain is responsible for dimerization.</text>
</comment>
<dbReference type="OrthoDB" id="110209at2"/>
<dbReference type="RefSeq" id="WP_110005249.1">
    <property type="nucleotide sequence ID" value="NZ_QGTX01000001.1"/>
</dbReference>
<dbReference type="GO" id="GO:0008883">
    <property type="term" value="F:glutamyl-tRNA reductase activity"/>
    <property type="evidence" value="ECO:0007669"/>
    <property type="project" value="UniProtKB-UniRule"/>
</dbReference>
<dbReference type="InterPro" id="IPR000343">
    <property type="entry name" value="4pyrrol_synth_GluRdtase"/>
</dbReference>
<comment type="pathway">
    <text evidence="1 8 13">Porphyrin-containing compound metabolism; protoporphyrin-IX biosynthesis; 5-aminolevulinate from L-glutamyl-tRNA(Glu): step 1/2.</text>
</comment>
<evidence type="ECO:0000256" key="6">
    <source>
        <dbReference type="ARBA" id="ARBA00023244"/>
    </source>
</evidence>
<evidence type="ECO:0000256" key="13">
    <source>
        <dbReference type="RuleBase" id="RU000584"/>
    </source>
</evidence>
<dbReference type="EC" id="1.2.1.70" evidence="3 8"/>
<proteinExistence type="inferred from homology"/>
<evidence type="ECO:0000313" key="18">
    <source>
        <dbReference type="Proteomes" id="UP000246661"/>
    </source>
</evidence>
<dbReference type="Gene3D" id="3.30.460.30">
    <property type="entry name" value="Glutamyl-tRNA reductase, N-terminal domain"/>
    <property type="match status" value="1"/>
</dbReference>
<feature type="domain" description="Quinate/shikimate 5-dehydrogenase/glutamyl-tRNA reductase" evidence="15">
    <location>
        <begin position="172"/>
        <end position="299"/>
    </location>
</feature>
<comment type="subunit">
    <text evidence="8">Homodimer.</text>
</comment>
<evidence type="ECO:0000313" key="17">
    <source>
        <dbReference type="EMBL" id="PWW22676.1"/>
    </source>
</evidence>
<evidence type="ECO:0000256" key="11">
    <source>
        <dbReference type="PIRSR" id="PIRSR000445-3"/>
    </source>
</evidence>
<comment type="caution">
    <text evidence="17">The sequence shown here is derived from an EMBL/GenBank/DDBJ whole genome shotgun (WGS) entry which is preliminary data.</text>
</comment>
<evidence type="ECO:0000256" key="10">
    <source>
        <dbReference type="PIRSR" id="PIRSR000445-2"/>
    </source>
</evidence>
<comment type="function">
    <text evidence="8">Catalyzes the NADPH-dependent reduction of glutamyl-tRNA(Glu) to glutamate 1-semialdehyde (GSA).</text>
</comment>
<keyword evidence="18" id="KW-1185">Reference proteome</keyword>
<feature type="site" description="Important for activity" evidence="8 12">
    <location>
        <position position="99"/>
    </location>
</feature>
<keyword evidence="5 8" id="KW-0560">Oxidoreductase</keyword>
<dbReference type="NCBIfam" id="NF000744">
    <property type="entry name" value="PRK00045.1-3"/>
    <property type="match status" value="1"/>
</dbReference>
<dbReference type="SUPFAM" id="SSF51735">
    <property type="entry name" value="NAD(P)-binding Rossmann-fold domains"/>
    <property type="match status" value="1"/>
</dbReference>
<dbReference type="PANTHER" id="PTHR43013:SF1">
    <property type="entry name" value="GLUTAMYL-TRNA REDUCTASE"/>
    <property type="match status" value="1"/>
</dbReference>
<dbReference type="GO" id="GO:0019353">
    <property type="term" value="P:protoporphyrinogen IX biosynthetic process from glutamate"/>
    <property type="evidence" value="ECO:0007669"/>
    <property type="project" value="TreeGrafter"/>
</dbReference>
<protein>
    <recommendedName>
        <fullName evidence="3 8">Glutamyl-tRNA reductase</fullName>
        <shortName evidence="8">GluTR</shortName>
        <ecNumber evidence="3 8">1.2.1.70</ecNumber>
    </recommendedName>
</protein>
<dbReference type="UniPathway" id="UPA00251">
    <property type="reaction ID" value="UER00316"/>
</dbReference>
<dbReference type="Pfam" id="PF05201">
    <property type="entry name" value="GlutR_N"/>
    <property type="match status" value="1"/>
</dbReference>
<evidence type="ECO:0000256" key="7">
    <source>
        <dbReference type="ARBA" id="ARBA00047464"/>
    </source>
</evidence>
<evidence type="ECO:0000256" key="9">
    <source>
        <dbReference type="PIRSR" id="PIRSR000445-1"/>
    </source>
</evidence>
<feature type="domain" description="Tetrapyrrole biosynthesis glutamyl-tRNA reductase dimerisation" evidence="14">
    <location>
        <begin position="323"/>
        <end position="421"/>
    </location>
</feature>
<dbReference type="CDD" id="cd05213">
    <property type="entry name" value="NAD_bind_Glutamyl_tRNA_reduct"/>
    <property type="match status" value="1"/>
</dbReference>
<dbReference type="InterPro" id="IPR036291">
    <property type="entry name" value="NAD(P)-bd_dom_sf"/>
</dbReference>
<dbReference type="Gene3D" id="3.40.50.720">
    <property type="entry name" value="NAD(P)-binding Rossmann-like Domain"/>
    <property type="match status" value="1"/>
</dbReference>
<dbReference type="Pfam" id="PF01488">
    <property type="entry name" value="Shikimate_DH"/>
    <property type="match status" value="1"/>
</dbReference>
<dbReference type="PANTHER" id="PTHR43013">
    <property type="entry name" value="GLUTAMYL-TRNA REDUCTASE"/>
    <property type="match status" value="1"/>
</dbReference>
<dbReference type="HAMAP" id="MF_00087">
    <property type="entry name" value="Glu_tRNA_reductase"/>
    <property type="match status" value="1"/>
</dbReference>
<comment type="miscellaneous">
    <text evidence="8">During catalysis, the active site Cys acts as a nucleophile attacking the alpha-carbonyl group of tRNA-bound glutamate with the formation of a thioester intermediate between enzyme and glutamate, and the concomitant release of tRNA(Glu). The thioester intermediate is finally reduced by direct hydride transfer from NADPH, to form the product GSA.</text>
</comment>
<dbReference type="Proteomes" id="UP000246661">
    <property type="component" value="Unassembled WGS sequence"/>
</dbReference>
<feature type="domain" description="Glutamyl-tRNA reductase N-terminal" evidence="16">
    <location>
        <begin position="6"/>
        <end position="156"/>
    </location>
</feature>